<dbReference type="EMBL" id="IACL01072402">
    <property type="protein sequence ID" value="LAB08897.1"/>
    <property type="molecule type" value="Transcribed_RNA"/>
</dbReference>
<organism evidence="2">
    <name type="scientific">Micrurus paraensis</name>
    <dbReference type="NCBI Taxonomy" id="1970185"/>
    <lineage>
        <taxon>Eukaryota</taxon>
        <taxon>Metazoa</taxon>
        <taxon>Chordata</taxon>
        <taxon>Craniata</taxon>
        <taxon>Vertebrata</taxon>
        <taxon>Euteleostomi</taxon>
        <taxon>Lepidosauria</taxon>
        <taxon>Squamata</taxon>
        <taxon>Bifurcata</taxon>
        <taxon>Unidentata</taxon>
        <taxon>Episquamata</taxon>
        <taxon>Toxicofera</taxon>
        <taxon>Serpentes</taxon>
        <taxon>Colubroidea</taxon>
        <taxon>Elapidae</taxon>
        <taxon>Elapinae</taxon>
        <taxon>Micrurus</taxon>
    </lineage>
</organism>
<dbReference type="Pfam" id="PF09004">
    <property type="entry name" value="ALKBH8_N"/>
    <property type="match status" value="1"/>
</dbReference>
<name>A0A2D4KJK7_9SAUR</name>
<reference evidence="2" key="1">
    <citation type="submission" date="2017-07" db="EMBL/GenBank/DDBJ databases">
        <authorList>
            <person name="Mikheyev A."/>
            <person name="Grau M."/>
        </authorList>
    </citation>
    <scope>NUCLEOTIDE SEQUENCE</scope>
    <source>
        <tissue evidence="2">Venom_gland</tissue>
    </source>
</reference>
<dbReference type="GO" id="GO:0008168">
    <property type="term" value="F:methyltransferase activity"/>
    <property type="evidence" value="ECO:0007669"/>
    <property type="project" value="InterPro"/>
</dbReference>
<evidence type="ECO:0000313" key="2">
    <source>
        <dbReference type="EMBL" id="LAB08897.1"/>
    </source>
</evidence>
<dbReference type="GO" id="GO:0016706">
    <property type="term" value="F:2-oxoglutarate-dependent dioxygenase activity"/>
    <property type="evidence" value="ECO:0007669"/>
    <property type="project" value="InterPro"/>
</dbReference>
<reference evidence="2" key="2">
    <citation type="submission" date="2017-11" db="EMBL/GenBank/DDBJ databases">
        <title>Coralsnake Venomics: Analyses of Venom Gland Transcriptomes and Proteomes of Six Brazilian Taxa.</title>
        <authorList>
            <person name="Aird S.D."/>
            <person name="Jorge da Silva N."/>
            <person name="Qiu L."/>
            <person name="Villar-Briones A."/>
            <person name="Aparecida-Saddi V."/>
            <person name="Campos-Telles M.P."/>
            <person name="Grau M."/>
            <person name="Mikheyev A.S."/>
        </authorList>
    </citation>
    <scope>NUCLEOTIDE SEQUENCE</scope>
    <source>
        <tissue evidence="2">Venom_gland</tissue>
    </source>
</reference>
<evidence type="ECO:0000259" key="1">
    <source>
        <dbReference type="Pfam" id="PF09004"/>
    </source>
</evidence>
<proteinExistence type="predicted"/>
<dbReference type="AlphaFoldDB" id="A0A2D4KJK7"/>
<accession>A0A2D4KJK7</accession>
<dbReference type="InterPro" id="IPR015095">
    <property type="entry name" value="AlkB_hom8_N"/>
</dbReference>
<protein>
    <recommendedName>
        <fullName evidence="1">Alkylated DNA repair protein AlkB homologue 8 N-terminal domain-containing protein</fullName>
    </recommendedName>
</protein>
<feature type="domain" description="Alkylated DNA repair protein AlkB homologue 8 N-terminal" evidence="1">
    <location>
        <begin position="41"/>
        <end position="82"/>
    </location>
</feature>
<sequence>MVLDFWKKREEPSPLYIKGGCVERVSSFKFLGVHLSEDLPWKINTTQVARKAQQRLHFLRVLRKNKVEQRLMTSFYQSTIESILSYCISVWYAGLTAADRKMLQRVVSTAQNIVGCPLIPLQLS</sequence>